<dbReference type="Gene3D" id="2.130.10.10">
    <property type="entry name" value="YVTN repeat-like/Quinoprotein amine dehydrogenase"/>
    <property type="match status" value="2"/>
</dbReference>
<accession>A0A318S4V7</accession>
<dbReference type="InterPro" id="IPR036278">
    <property type="entry name" value="Sialidase_sf"/>
</dbReference>
<dbReference type="AlphaFoldDB" id="A0A318S4V7"/>
<gene>
    <name evidence="1" type="ORF">DES52_11721</name>
</gene>
<organism evidence="1 2">
    <name type="scientific">Deinococcus yavapaiensis KR-236</name>
    <dbReference type="NCBI Taxonomy" id="694435"/>
    <lineage>
        <taxon>Bacteria</taxon>
        <taxon>Thermotogati</taxon>
        <taxon>Deinococcota</taxon>
        <taxon>Deinococci</taxon>
        <taxon>Deinococcales</taxon>
        <taxon>Deinococcaceae</taxon>
        <taxon>Deinococcus</taxon>
    </lineage>
</organism>
<dbReference type="SUPFAM" id="SSF50939">
    <property type="entry name" value="Sialidases"/>
    <property type="match status" value="1"/>
</dbReference>
<proteinExistence type="predicted"/>
<comment type="caution">
    <text evidence="1">The sequence shown here is derived from an EMBL/GenBank/DDBJ whole genome shotgun (WGS) entry which is preliminary data.</text>
</comment>
<evidence type="ECO:0000313" key="2">
    <source>
        <dbReference type="Proteomes" id="UP000248326"/>
    </source>
</evidence>
<name>A0A318S4V7_9DEIO</name>
<dbReference type="EMBL" id="QJSX01000017">
    <property type="protein sequence ID" value="PYE50503.1"/>
    <property type="molecule type" value="Genomic_DNA"/>
</dbReference>
<dbReference type="InterPro" id="IPR015943">
    <property type="entry name" value="WD40/YVTN_repeat-like_dom_sf"/>
</dbReference>
<dbReference type="RefSeq" id="WP_146237374.1">
    <property type="nucleotide sequence ID" value="NZ_QJSX01000017.1"/>
</dbReference>
<dbReference type="Proteomes" id="UP000248326">
    <property type="component" value="Unassembled WGS sequence"/>
</dbReference>
<protein>
    <recommendedName>
        <fullName evidence="3">Photosynthesis system II assembly factor YCF48-like protein</fullName>
    </recommendedName>
</protein>
<dbReference type="OrthoDB" id="6987826at2"/>
<sequence>MAAPSSAVAAGLFWGVGSDTVDRGGSNSSFIATSLDGKVWTKLYAQPRGGKLVGLARGTDRFVAVGEGTILLSKDEGRTWRDVPFGFENWASAQTLRDVAFGDGLFVAVGGGEAITTSPDGETWTTWGAGATGAPAVTDPQTIRRAVTFKAVRFFGGKFFLVGSEARVTVMSVKDGKLVLESTVANSRRLPPVSFTDIAWDGDKTLVAVGSLNEDRFVSKDFGRTWTPIEALRQADGVGFGNGVFVAAGTFGFLATSKDGSTWVESPDLGRGVGLLDVAFGGGTFVATGADGARYVSPDGWTWTNVSQKAGEGRFSVRRLLFVTP</sequence>
<dbReference type="SUPFAM" id="SSF110296">
    <property type="entry name" value="Oligoxyloglucan reducing end-specific cellobiohydrolase"/>
    <property type="match status" value="1"/>
</dbReference>
<evidence type="ECO:0000313" key="1">
    <source>
        <dbReference type="EMBL" id="PYE50503.1"/>
    </source>
</evidence>
<evidence type="ECO:0008006" key="3">
    <source>
        <dbReference type="Google" id="ProtNLM"/>
    </source>
</evidence>
<reference evidence="1 2" key="1">
    <citation type="submission" date="2018-06" db="EMBL/GenBank/DDBJ databases">
        <title>Genomic Encyclopedia of Type Strains, Phase IV (KMG-IV): sequencing the most valuable type-strain genomes for metagenomic binning, comparative biology and taxonomic classification.</title>
        <authorList>
            <person name="Goeker M."/>
        </authorList>
    </citation>
    <scope>NUCLEOTIDE SEQUENCE [LARGE SCALE GENOMIC DNA]</scope>
    <source>
        <strain evidence="1 2">DSM 18048</strain>
    </source>
</reference>
<keyword evidence="2" id="KW-1185">Reference proteome</keyword>